<proteinExistence type="inferred from homology"/>
<dbReference type="EMBL" id="ML121629">
    <property type="protein sequence ID" value="RPB18442.1"/>
    <property type="molecule type" value="Genomic_DNA"/>
</dbReference>
<keyword evidence="6" id="KW-0834">Unfolded protein response</keyword>
<dbReference type="SUPFAM" id="SSF57959">
    <property type="entry name" value="Leucine zipper domain"/>
    <property type="match status" value="1"/>
</dbReference>
<keyword evidence="4" id="KW-0238">DNA-binding</keyword>
<dbReference type="PANTHER" id="PTHR46714">
    <property type="entry name" value="TRANSCRIPTIONAL ACTIVATOR HAC1"/>
    <property type="match status" value="1"/>
</dbReference>
<keyword evidence="11" id="KW-1185">Reference proteome</keyword>
<name>A0A3N4LAD9_9PEZI</name>
<evidence type="ECO:0000256" key="6">
    <source>
        <dbReference type="ARBA" id="ARBA00023230"/>
    </source>
</evidence>
<sequence length="441" mass="48440">MSSHTIANTPKRELCDVEDVLFSTLSVANSMSPYASASPDSSAASTGTQSATPEPTPEKKPVKKRKSWGQELPKPTTNLPPRKRAKTEAEKEQRRIERVLRNRAAAQSSRERKRKEVEALEDVKNDLASQNERLKADNAHLAAIVQQAQNQSRQLQKEIQSLRAQLEGNGIAPKAEITTSPSLDLLLTPTSITHDNFSALSPSDISTPNPMDGTLDPSHLSTPSKSVDIDPFNLTQHTAVMLCPEDLPCQLKTGHFSTEMPIVFHLLVNWILCLTASASTMGPILKMWNHLMVSKQQTLDSETAIPLALNRLSLSQTTRHTTVLRLDTLCPTSALLIDATSSVREFKTRNFGTDLANGRVDSVDRHGDGFPVIVCDKLEGHLGDGKEASESERRKGKNGREEDLMGVLTGEMRKWNEGRIRVSIQPPGTVLKQLSLVVGET</sequence>
<evidence type="ECO:0000256" key="4">
    <source>
        <dbReference type="ARBA" id="ARBA00023125"/>
    </source>
</evidence>
<dbReference type="STRING" id="1051890.A0A3N4LAD9"/>
<organism evidence="10 11">
    <name type="scientific">Terfezia boudieri ATCC MYA-4762</name>
    <dbReference type="NCBI Taxonomy" id="1051890"/>
    <lineage>
        <taxon>Eukaryota</taxon>
        <taxon>Fungi</taxon>
        <taxon>Dikarya</taxon>
        <taxon>Ascomycota</taxon>
        <taxon>Pezizomycotina</taxon>
        <taxon>Pezizomycetes</taxon>
        <taxon>Pezizales</taxon>
        <taxon>Pezizaceae</taxon>
        <taxon>Terfezia</taxon>
    </lineage>
</organism>
<keyword evidence="5" id="KW-0804">Transcription</keyword>
<feature type="domain" description="BZIP" evidence="9">
    <location>
        <begin position="92"/>
        <end position="155"/>
    </location>
</feature>
<evidence type="ECO:0000313" key="10">
    <source>
        <dbReference type="EMBL" id="RPB18442.1"/>
    </source>
</evidence>
<dbReference type="AlphaFoldDB" id="A0A3N4LAD9"/>
<gene>
    <name evidence="10" type="ORF">L211DRAFT_854119</name>
</gene>
<dbReference type="SMART" id="SM00338">
    <property type="entry name" value="BRLZ"/>
    <property type="match status" value="1"/>
</dbReference>
<feature type="region of interest" description="Disordered" evidence="8">
    <location>
        <begin position="31"/>
        <end position="117"/>
    </location>
</feature>
<dbReference type="GO" id="GO:0005634">
    <property type="term" value="C:nucleus"/>
    <property type="evidence" value="ECO:0007669"/>
    <property type="project" value="UniProtKB-SubCell"/>
</dbReference>
<accession>A0A3N4LAD9</accession>
<dbReference type="InterPro" id="IPR044280">
    <property type="entry name" value="Hac1/HY5"/>
</dbReference>
<dbReference type="InterPro" id="IPR046347">
    <property type="entry name" value="bZIP_sf"/>
</dbReference>
<dbReference type="PROSITE" id="PS50217">
    <property type="entry name" value="BZIP"/>
    <property type="match status" value="1"/>
</dbReference>
<evidence type="ECO:0000313" key="11">
    <source>
        <dbReference type="Proteomes" id="UP000267821"/>
    </source>
</evidence>
<evidence type="ECO:0000259" key="9">
    <source>
        <dbReference type="PROSITE" id="PS50217"/>
    </source>
</evidence>
<feature type="compositionally biased region" description="Basic and acidic residues" evidence="8">
    <location>
        <begin position="86"/>
        <end position="100"/>
    </location>
</feature>
<feature type="compositionally biased region" description="Polar residues" evidence="8">
    <location>
        <begin position="198"/>
        <end position="209"/>
    </location>
</feature>
<dbReference type="OrthoDB" id="674948at2759"/>
<dbReference type="Pfam" id="PF00170">
    <property type="entry name" value="bZIP_1"/>
    <property type="match status" value="1"/>
</dbReference>
<evidence type="ECO:0000256" key="2">
    <source>
        <dbReference type="ARBA" id="ARBA00007163"/>
    </source>
</evidence>
<feature type="compositionally biased region" description="Low complexity" evidence="8">
    <location>
        <begin position="31"/>
        <end position="53"/>
    </location>
</feature>
<comment type="similarity">
    <text evidence="2">Belongs to the bZIP family.</text>
</comment>
<protein>
    <recommendedName>
        <fullName evidence="9">BZIP domain-containing protein</fullName>
    </recommendedName>
</protein>
<dbReference type="Gene3D" id="1.20.5.170">
    <property type="match status" value="1"/>
</dbReference>
<evidence type="ECO:0000256" key="7">
    <source>
        <dbReference type="ARBA" id="ARBA00023242"/>
    </source>
</evidence>
<dbReference type="GO" id="GO:0000981">
    <property type="term" value="F:DNA-binding transcription factor activity, RNA polymerase II-specific"/>
    <property type="evidence" value="ECO:0007669"/>
    <property type="project" value="InterPro"/>
</dbReference>
<dbReference type="InParanoid" id="A0A3N4LAD9"/>
<evidence type="ECO:0000256" key="5">
    <source>
        <dbReference type="ARBA" id="ARBA00023163"/>
    </source>
</evidence>
<evidence type="ECO:0000256" key="3">
    <source>
        <dbReference type="ARBA" id="ARBA00023015"/>
    </source>
</evidence>
<reference evidence="10 11" key="1">
    <citation type="journal article" date="2018" name="Nat. Ecol. Evol.">
        <title>Pezizomycetes genomes reveal the molecular basis of ectomycorrhizal truffle lifestyle.</title>
        <authorList>
            <person name="Murat C."/>
            <person name="Payen T."/>
            <person name="Noel B."/>
            <person name="Kuo A."/>
            <person name="Morin E."/>
            <person name="Chen J."/>
            <person name="Kohler A."/>
            <person name="Krizsan K."/>
            <person name="Balestrini R."/>
            <person name="Da Silva C."/>
            <person name="Montanini B."/>
            <person name="Hainaut M."/>
            <person name="Levati E."/>
            <person name="Barry K.W."/>
            <person name="Belfiori B."/>
            <person name="Cichocki N."/>
            <person name="Clum A."/>
            <person name="Dockter R.B."/>
            <person name="Fauchery L."/>
            <person name="Guy J."/>
            <person name="Iotti M."/>
            <person name="Le Tacon F."/>
            <person name="Lindquist E.A."/>
            <person name="Lipzen A."/>
            <person name="Malagnac F."/>
            <person name="Mello A."/>
            <person name="Molinier V."/>
            <person name="Miyauchi S."/>
            <person name="Poulain J."/>
            <person name="Riccioni C."/>
            <person name="Rubini A."/>
            <person name="Sitrit Y."/>
            <person name="Splivallo R."/>
            <person name="Traeger S."/>
            <person name="Wang M."/>
            <person name="Zifcakova L."/>
            <person name="Wipf D."/>
            <person name="Zambonelli A."/>
            <person name="Paolocci F."/>
            <person name="Nowrousian M."/>
            <person name="Ottonello S."/>
            <person name="Baldrian P."/>
            <person name="Spatafora J.W."/>
            <person name="Henrissat B."/>
            <person name="Nagy L.G."/>
            <person name="Aury J.M."/>
            <person name="Wincker P."/>
            <person name="Grigoriev I.V."/>
            <person name="Bonfante P."/>
            <person name="Martin F.M."/>
        </authorList>
    </citation>
    <scope>NUCLEOTIDE SEQUENCE [LARGE SCALE GENOMIC DNA]</scope>
    <source>
        <strain evidence="10 11">ATCC MYA-4762</strain>
    </source>
</reference>
<dbReference type="GO" id="GO:0003677">
    <property type="term" value="F:DNA binding"/>
    <property type="evidence" value="ECO:0007669"/>
    <property type="project" value="UniProtKB-KW"/>
</dbReference>
<keyword evidence="7" id="KW-0539">Nucleus</keyword>
<keyword evidence="3" id="KW-0805">Transcription regulation</keyword>
<feature type="region of interest" description="Disordered" evidence="8">
    <location>
        <begin position="383"/>
        <end position="403"/>
    </location>
</feature>
<evidence type="ECO:0000256" key="8">
    <source>
        <dbReference type="SAM" id="MobiDB-lite"/>
    </source>
</evidence>
<dbReference type="Proteomes" id="UP000267821">
    <property type="component" value="Unassembled WGS sequence"/>
</dbReference>
<dbReference type="PANTHER" id="PTHR46714:SF6">
    <property type="entry name" value="TRANSCRIPTIONAL ACTIVATOR HAC1"/>
    <property type="match status" value="1"/>
</dbReference>
<comment type="subcellular location">
    <subcellularLocation>
        <location evidence="1">Nucleus</location>
    </subcellularLocation>
</comment>
<evidence type="ECO:0000256" key="1">
    <source>
        <dbReference type="ARBA" id="ARBA00004123"/>
    </source>
</evidence>
<dbReference type="GO" id="GO:0006986">
    <property type="term" value="P:response to unfolded protein"/>
    <property type="evidence" value="ECO:0007669"/>
    <property type="project" value="UniProtKB-KW"/>
</dbReference>
<dbReference type="GO" id="GO:0045944">
    <property type="term" value="P:positive regulation of transcription by RNA polymerase II"/>
    <property type="evidence" value="ECO:0007669"/>
    <property type="project" value="InterPro"/>
</dbReference>
<feature type="region of interest" description="Disordered" evidence="8">
    <location>
        <begin position="198"/>
        <end position="222"/>
    </location>
</feature>
<dbReference type="InterPro" id="IPR004827">
    <property type="entry name" value="bZIP"/>
</dbReference>